<evidence type="ECO:0000256" key="1">
    <source>
        <dbReference type="SAM" id="MobiDB-lite"/>
    </source>
</evidence>
<gene>
    <name evidence="4" type="ORF">JY651_50450</name>
</gene>
<proteinExistence type="predicted"/>
<feature type="domain" description="CHAT" evidence="2">
    <location>
        <begin position="100"/>
        <end position="356"/>
    </location>
</feature>
<feature type="region of interest" description="Disordered" evidence="1">
    <location>
        <begin position="21"/>
        <end position="46"/>
    </location>
</feature>
<evidence type="ECO:0000259" key="3">
    <source>
        <dbReference type="Pfam" id="PF18145"/>
    </source>
</evidence>
<dbReference type="Pfam" id="PF18145">
    <property type="entry name" value="SAVED"/>
    <property type="match status" value="1"/>
</dbReference>
<name>A0ABX7P2B2_9BACT</name>
<sequence>MSGDASPRKISLSFSLLTPVQDPHAIPTGPREYRIEHTDRDESKATFPWGEPELMQALADMEKPNPDSQVFARLGKYLQDFLRGTRWVKDEERINQASKAKRPIHVTIRSNAPELYYLPWELLKLEPSGSFLVELPNCCIRYEWPQRPPEDELPRPVGRILVAFPATDGELPFEGQLKAIAATCRKEGFEFDLDRDVLSPVTRTSLANALSDNVKPVTALHLLCHGGVKPSGAYGLRLDSVEKDRPPEHLDSEDLRPLFADARSLRLVTLCACQSGDAGRPGALVGSVAQMLNRLGVPAVISSRMPLSVPGSILMTETLYAELLGGSKDLSKAFSLSRQRLIREHRRKDWASLQLYAREDDSAALRPFVPPPAPPHPEARGELVLIRHEAYSRAETAPGPADAPELFQNRRIREVSIDHTRALESREWSKEKLEAEVRQLASPRSKLRRALAERGSELIYYGFPFIPLATLAGYLAKTRPVHVFEHDRDKKRFTWEAESSAPFPPLIIESQLHESGAAARLRLSISAPVQLEDCREVLEDEEVRLDLHCRLESPARGVIRRKSQAQSYAQQLRQMLDSQLTSNPSIQSVHIFAAVPVSIAFHLGQELNTTWMRPCYVYNFGLQEKPRYKWRMCLSEAAEGRPSVDIF</sequence>
<organism evidence="4 5">
    <name type="scientific">Pyxidicoccus parkwayensis</name>
    <dbReference type="NCBI Taxonomy" id="2813578"/>
    <lineage>
        <taxon>Bacteria</taxon>
        <taxon>Pseudomonadati</taxon>
        <taxon>Myxococcota</taxon>
        <taxon>Myxococcia</taxon>
        <taxon>Myxococcales</taxon>
        <taxon>Cystobacterineae</taxon>
        <taxon>Myxococcaceae</taxon>
        <taxon>Pyxidicoccus</taxon>
    </lineage>
</organism>
<feature type="domain" description="SMODS-associated and fused to various effectors" evidence="3">
    <location>
        <begin position="448"/>
        <end position="632"/>
    </location>
</feature>
<feature type="compositionally biased region" description="Basic and acidic residues" evidence="1">
    <location>
        <begin position="31"/>
        <end position="44"/>
    </location>
</feature>
<dbReference type="Proteomes" id="UP000662747">
    <property type="component" value="Chromosome"/>
</dbReference>
<dbReference type="EMBL" id="CP071090">
    <property type="protein sequence ID" value="QSQ23213.1"/>
    <property type="molecule type" value="Genomic_DNA"/>
</dbReference>
<keyword evidence="5" id="KW-1185">Reference proteome</keyword>
<evidence type="ECO:0000313" key="5">
    <source>
        <dbReference type="Proteomes" id="UP000662747"/>
    </source>
</evidence>
<evidence type="ECO:0000313" key="4">
    <source>
        <dbReference type="EMBL" id="QSQ23213.1"/>
    </source>
</evidence>
<dbReference type="Pfam" id="PF12770">
    <property type="entry name" value="CHAT"/>
    <property type="match status" value="1"/>
</dbReference>
<dbReference type="RefSeq" id="WP_206724788.1">
    <property type="nucleotide sequence ID" value="NZ_CP071090.1"/>
</dbReference>
<dbReference type="NCBIfam" id="NF033611">
    <property type="entry name" value="SAVED"/>
    <property type="match status" value="1"/>
</dbReference>
<protein>
    <submittedName>
        <fullName evidence="4">SAVED domain-containing protein</fullName>
    </submittedName>
</protein>
<dbReference type="InterPro" id="IPR024983">
    <property type="entry name" value="CHAT_dom"/>
</dbReference>
<evidence type="ECO:0000259" key="2">
    <source>
        <dbReference type="Pfam" id="PF12770"/>
    </source>
</evidence>
<accession>A0ABX7P2B2</accession>
<reference evidence="4 5" key="1">
    <citation type="submission" date="2021-02" db="EMBL/GenBank/DDBJ databases">
        <title>De Novo genome assembly of isolated myxobacteria.</title>
        <authorList>
            <person name="Stevens D.C."/>
        </authorList>
    </citation>
    <scope>NUCLEOTIDE SEQUENCE [LARGE SCALE GENOMIC DNA]</scope>
    <source>
        <strain evidence="5">SCPEA02</strain>
    </source>
</reference>
<dbReference type="InterPro" id="IPR040836">
    <property type="entry name" value="SAVED"/>
</dbReference>